<feature type="repeat" description="RCC1" evidence="2">
    <location>
        <begin position="415"/>
        <end position="468"/>
    </location>
</feature>
<feature type="repeat" description="RCC1" evidence="2">
    <location>
        <begin position="189"/>
        <end position="240"/>
    </location>
</feature>
<organism evidence="5 6">
    <name type="scientific">Nesidiocoris tenuis</name>
    <dbReference type="NCBI Taxonomy" id="355587"/>
    <lineage>
        <taxon>Eukaryota</taxon>
        <taxon>Metazoa</taxon>
        <taxon>Ecdysozoa</taxon>
        <taxon>Arthropoda</taxon>
        <taxon>Hexapoda</taxon>
        <taxon>Insecta</taxon>
        <taxon>Pterygota</taxon>
        <taxon>Neoptera</taxon>
        <taxon>Paraneoptera</taxon>
        <taxon>Hemiptera</taxon>
        <taxon>Heteroptera</taxon>
        <taxon>Panheteroptera</taxon>
        <taxon>Cimicomorpha</taxon>
        <taxon>Miridae</taxon>
        <taxon>Dicyphina</taxon>
        <taxon>Nesidiocoris</taxon>
    </lineage>
</organism>
<evidence type="ECO:0000313" key="5">
    <source>
        <dbReference type="EMBL" id="BET00283.1"/>
    </source>
</evidence>
<dbReference type="InterPro" id="IPR028641">
    <property type="entry name" value="RCC2"/>
</dbReference>
<feature type="domain" description="RCC1-like" evidence="4">
    <location>
        <begin position="104"/>
        <end position="464"/>
    </location>
</feature>
<feature type="repeat" description="RCC1" evidence="2">
    <location>
        <begin position="241"/>
        <end position="315"/>
    </location>
</feature>
<dbReference type="PRINTS" id="PR00633">
    <property type="entry name" value="RCCNDNSATION"/>
</dbReference>
<evidence type="ECO:0000256" key="3">
    <source>
        <dbReference type="SAM" id="MobiDB-lite"/>
    </source>
</evidence>
<dbReference type="PROSITE" id="PS00626">
    <property type="entry name" value="RCC1_2"/>
    <property type="match status" value="2"/>
</dbReference>
<name>A0ABN7BBS5_9HEMI</name>
<reference evidence="5 6" key="1">
    <citation type="submission" date="2023-09" db="EMBL/GenBank/DDBJ databases">
        <title>Nesidiocoris tenuis whole genome shotgun sequence.</title>
        <authorList>
            <person name="Shibata T."/>
            <person name="Shimoda M."/>
            <person name="Kobayashi T."/>
            <person name="Uehara T."/>
        </authorList>
    </citation>
    <scope>NUCLEOTIDE SEQUENCE [LARGE SCALE GENOMIC DNA]</scope>
    <source>
        <strain evidence="5 6">Japan</strain>
    </source>
</reference>
<evidence type="ECO:0000313" key="6">
    <source>
        <dbReference type="Proteomes" id="UP001307889"/>
    </source>
</evidence>
<feature type="compositionally biased region" description="Basic residues" evidence="3">
    <location>
        <begin position="14"/>
        <end position="23"/>
    </location>
</feature>
<dbReference type="PANTHER" id="PTHR46207:SF1">
    <property type="entry name" value="PROTEIN RCC2"/>
    <property type="match status" value="1"/>
</dbReference>
<dbReference type="EMBL" id="AP028919">
    <property type="protein sequence ID" value="BET00283.1"/>
    <property type="molecule type" value="Genomic_DNA"/>
</dbReference>
<dbReference type="PROSITE" id="PS50012">
    <property type="entry name" value="RCC1_3"/>
    <property type="match status" value="5"/>
</dbReference>
<sequence length="485" mass="52980">MSSKRKNATPAGGKSKKNKKNGKKAAEEFSDYDDEFKSDVESGNDTDPEPLPDDDNESELADDGLRVQGPAHVGRLIVCGAFNWDLYNRKSVPKNCKMTVARNIETPERFKPLDDKKIRVAVSGCNAAHSIFITEDYKVYCLGRNERGQLGTGDTDTRYDPYFLESMQNHKIVNAACGRNHTLLLTDRGTVYAMGDNKMGQCGVGSKNPTIMAPTRVRYRGPPIVKVVCGGDFSVILDLKGNLHSFGDPEYGQLGHNCNGEFLIAANKMIRQAEKSPRIITTYIEKTKDSIKPIEPADFIDVACGTNHTIALDSKRRIFSWGFGGYGRLGHAEPKDEMVPRLIKFFETQGKGAKAVYCGSQFSLVVSDHKVTYLFGKTKNTGEVNMYPKPVQDLMGWNVRSVGAGGTCIMMAADSSTIGFGPSPTYGALGFGELNKSSSVPKEVKALDGIHVESVSMGATHTLMIAREASPEDTKKIEALGVHEP</sequence>
<dbReference type="Gene3D" id="2.130.10.30">
    <property type="entry name" value="Regulator of chromosome condensation 1/beta-lactamase-inhibitor protein II"/>
    <property type="match status" value="2"/>
</dbReference>
<dbReference type="PANTHER" id="PTHR46207">
    <property type="entry name" value="PROTEIN RCC2"/>
    <property type="match status" value="1"/>
</dbReference>
<dbReference type="InterPro" id="IPR058923">
    <property type="entry name" value="RCC1-like_dom"/>
</dbReference>
<gene>
    <name evidence="5" type="ORF">NTJ_13099</name>
</gene>
<dbReference type="SUPFAM" id="SSF50985">
    <property type="entry name" value="RCC1/BLIP-II"/>
    <property type="match status" value="1"/>
</dbReference>
<feature type="repeat" description="RCC1" evidence="2">
    <location>
        <begin position="137"/>
        <end position="188"/>
    </location>
</feature>
<feature type="compositionally biased region" description="Acidic residues" evidence="3">
    <location>
        <begin position="41"/>
        <end position="61"/>
    </location>
</feature>
<feature type="region of interest" description="Disordered" evidence="3">
    <location>
        <begin position="1"/>
        <end position="61"/>
    </location>
</feature>
<evidence type="ECO:0000259" key="4">
    <source>
        <dbReference type="Pfam" id="PF25390"/>
    </source>
</evidence>
<evidence type="ECO:0000256" key="1">
    <source>
        <dbReference type="ARBA" id="ARBA00022737"/>
    </source>
</evidence>
<feature type="repeat" description="RCC1" evidence="2">
    <location>
        <begin position="316"/>
        <end position="369"/>
    </location>
</feature>
<dbReference type="Proteomes" id="UP001307889">
    <property type="component" value="Chromosome 11"/>
</dbReference>
<dbReference type="Pfam" id="PF25390">
    <property type="entry name" value="WD40_RLD"/>
    <property type="match status" value="1"/>
</dbReference>
<keyword evidence="1" id="KW-0677">Repeat</keyword>
<evidence type="ECO:0000256" key="2">
    <source>
        <dbReference type="PROSITE-ProRule" id="PRU00235"/>
    </source>
</evidence>
<protein>
    <submittedName>
        <fullName evidence="5">Regulator of chromosome condensation (RCC1) repeat</fullName>
    </submittedName>
</protein>
<proteinExistence type="predicted"/>
<dbReference type="InterPro" id="IPR009091">
    <property type="entry name" value="RCC1/BLIP-II"/>
</dbReference>
<accession>A0ABN7BBS5</accession>
<keyword evidence="6" id="KW-1185">Reference proteome</keyword>
<dbReference type="InterPro" id="IPR000408">
    <property type="entry name" value="Reg_chr_condens"/>
</dbReference>